<dbReference type="Gene3D" id="3.40.50.720">
    <property type="entry name" value="NAD(P)-binding Rossmann-like Domain"/>
    <property type="match status" value="2"/>
</dbReference>
<keyword evidence="2" id="KW-0520">NAD</keyword>
<dbReference type="CDD" id="cd05300">
    <property type="entry name" value="2-Hacid_dh_1"/>
    <property type="match status" value="1"/>
</dbReference>
<dbReference type="InterPro" id="IPR006140">
    <property type="entry name" value="D-isomer_DH_NAD-bd"/>
</dbReference>
<dbReference type="Proteomes" id="UP000309128">
    <property type="component" value="Unassembled WGS sequence"/>
</dbReference>
<evidence type="ECO:0000256" key="1">
    <source>
        <dbReference type="ARBA" id="ARBA00023002"/>
    </source>
</evidence>
<reference evidence="4 5" key="1">
    <citation type="submission" date="2019-05" db="EMBL/GenBank/DDBJ databases">
        <title>Draft genome sequence of Nonomuraea turkmeniaca DSM 43926.</title>
        <authorList>
            <person name="Saricaoglu S."/>
            <person name="Isik K."/>
        </authorList>
    </citation>
    <scope>NUCLEOTIDE SEQUENCE [LARGE SCALE GENOMIC DNA]</scope>
    <source>
        <strain evidence="4 5">DSM 43926</strain>
    </source>
</reference>
<sequence length="329" mass="34938">MSTSSRRGLRTLVLLPPHDPATAGWPDRLEQAVPELVVLQPRTSEEAAHALAEADAAYGTLPADLLAHAGRLRWLQAPQAGPPPGFYHPALVAHPVQVTNMRDTYTDHVAAHTLALVLALARGLPRYVRDQARARWAPDWDPGAVLPLGEATALVVGVGAVGAEVGRLLAAFGTRVVGVDARRGGPVPGFAEVQPADALDRLLPAADLVILTVPHTPATEGLLDARRLALAKPGAYVVNIGRGPTVRLDDLAAALSAGRLAGAALDVFETEPLPADHSLWRRPDVLITPHVAGVGPHAGERRFAVLLENARRFVAGRELINLVDKSEWY</sequence>
<dbReference type="PANTHER" id="PTHR43333">
    <property type="entry name" value="2-HACID_DH_C DOMAIN-CONTAINING PROTEIN"/>
    <property type="match status" value="1"/>
</dbReference>
<evidence type="ECO:0000256" key="2">
    <source>
        <dbReference type="ARBA" id="ARBA00023027"/>
    </source>
</evidence>
<keyword evidence="1" id="KW-0560">Oxidoreductase</keyword>
<dbReference type="AlphaFoldDB" id="A0A5S4FSS0"/>
<protein>
    <submittedName>
        <fullName evidence="4">D-2-hydroxyacid dehydrogenase</fullName>
    </submittedName>
</protein>
<dbReference type="RefSeq" id="WP_138665468.1">
    <property type="nucleotide sequence ID" value="NZ_VCKY01000019.1"/>
</dbReference>
<comment type="caution">
    <text evidence="4">The sequence shown here is derived from an EMBL/GenBank/DDBJ whole genome shotgun (WGS) entry which is preliminary data.</text>
</comment>
<keyword evidence="5" id="KW-1185">Reference proteome</keyword>
<dbReference type="SUPFAM" id="SSF51735">
    <property type="entry name" value="NAD(P)-binding Rossmann-fold domains"/>
    <property type="match status" value="1"/>
</dbReference>
<evidence type="ECO:0000313" key="5">
    <source>
        <dbReference type="Proteomes" id="UP000309128"/>
    </source>
</evidence>
<evidence type="ECO:0000259" key="3">
    <source>
        <dbReference type="Pfam" id="PF02826"/>
    </source>
</evidence>
<dbReference type="SUPFAM" id="SSF52283">
    <property type="entry name" value="Formate/glycerate dehydrogenase catalytic domain-like"/>
    <property type="match status" value="1"/>
</dbReference>
<dbReference type="OrthoDB" id="4324715at2"/>
<feature type="domain" description="D-isomer specific 2-hydroxyacid dehydrogenase NAD-binding" evidence="3">
    <location>
        <begin position="114"/>
        <end position="292"/>
    </location>
</feature>
<dbReference type="EMBL" id="VCKY01000019">
    <property type="protein sequence ID" value="TMR23414.1"/>
    <property type="molecule type" value="Genomic_DNA"/>
</dbReference>
<gene>
    <name evidence="4" type="ORF">ETD86_08060</name>
</gene>
<dbReference type="PANTHER" id="PTHR43333:SF1">
    <property type="entry name" value="D-ISOMER SPECIFIC 2-HYDROXYACID DEHYDROGENASE NAD-BINDING DOMAIN-CONTAINING PROTEIN"/>
    <property type="match status" value="1"/>
</dbReference>
<organism evidence="4 5">
    <name type="scientific">Nonomuraea turkmeniaca</name>
    <dbReference type="NCBI Taxonomy" id="103838"/>
    <lineage>
        <taxon>Bacteria</taxon>
        <taxon>Bacillati</taxon>
        <taxon>Actinomycetota</taxon>
        <taxon>Actinomycetes</taxon>
        <taxon>Streptosporangiales</taxon>
        <taxon>Streptosporangiaceae</taxon>
        <taxon>Nonomuraea</taxon>
    </lineage>
</organism>
<name>A0A5S4FSS0_9ACTN</name>
<evidence type="ECO:0000313" key="4">
    <source>
        <dbReference type="EMBL" id="TMR23414.1"/>
    </source>
</evidence>
<dbReference type="Pfam" id="PF02826">
    <property type="entry name" value="2-Hacid_dh_C"/>
    <property type="match status" value="1"/>
</dbReference>
<accession>A0A5S4FSS0</accession>
<dbReference type="GO" id="GO:0051287">
    <property type="term" value="F:NAD binding"/>
    <property type="evidence" value="ECO:0007669"/>
    <property type="project" value="InterPro"/>
</dbReference>
<dbReference type="InterPro" id="IPR036291">
    <property type="entry name" value="NAD(P)-bd_dom_sf"/>
</dbReference>
<proteinExistence type="predicted"/>
<dbReference type="GO" id="GO:0016491">
    <property type="term" value="F:oxidoreductase activity"/>
    <property type="evidence" value="ECO:0007669"/>
    <property type="project" value="UniProtKB-KW"/>
</dbReference>